<comment type="similarity">
    <text evidence="1 7">Belongs to the catalase family.</text>
</comment>
<comment type="cofactor">
    <cofactor evidence="7">
        <name>heme</name>
        <dbReference type="ChEBI" id="CHEBI:30413"/>
    </cofactor>
</comment>
<dbReference type="GO" id="GO:0005737">
    <property type="term" value="C:cytoplasm"/>
    <property type="evidence" value="ECO:0007669"/>
    <property type="project" value="TreeGrafter"/>
</dbReference>
<protein>
    <recommendedName>
        <fullName evidence="7">Catalase-related peroxidase</fullName>
        <ecNumber evidence="7">1.11.1.-</ecNumber>
    </recommendedName>
</protein>
<dbReference type="GO" id="GO:0042744">
    <property type="term" value="P:hydrogen peroxide catabolic process"/>
    <property type="evidence" value="ECO:0007669"/>
    <property type="project" value="TreeGrafter"/>
</dbReference>
<dbReference type="GO" id="GO:0020037">
    <property type="term" value="F:heme binding"/>
    <property type="evidence" value="ECO:0007669"/>
    <property type="project" value="InterPro"/>
</dbReference>
<proteinExistence type="inferred from homology"/>
<feature type="binding site" description="axial binding residue" evidence="9">
    <location>
        <position position="313"/>
    </location>
    <ligand>
        <name>heme</name>
        <dbReference type="ChEBI" id="CHEBI:30413"/>
    </ligand>
    <ligandPart>
        <name>Fe</name>
        <dbReference type="ChEBI" id="CHEBI:18248"/>
    </ligandPart>
</feature>
<keyword evidence="4 7" id="KW-0479">Metal-binding</keyword>
<accession>A0A3D8IS30</accession>
<dbReference type="InterPro" id="IPR024168">
    <property type="entry name" value="Catalase_SrpA-type_pred"/>
</dbReference>
<dbReference type="GO" id="GO:0042542">
    <property type="term" value="P:response to hydrogen peroxide"/>
    <property type="evidence" value="ECO:0007669"/>
    <property type="project" value="TreeGrafter"/>
</dbReference>
<dbReference type="InterPro" id="IPR018028">
    <property type="entry name" value="Catalase"/>
</dbReference>
<dbReference type="GO" id="GO:0046872">
    <property type="term" value="F:metal ion binding"/>
    <property type="evidence" value="ECO:0007669"/>
    <property type="project" value="UniProtKB-KW"/>
</dbReference>
<evidence type="ECO:0000256" key="5">
    <source>
        <dbReference type="ARBA" id="ARBA00023002"/>
    </source>
</evidence>
<evidence type="ECO:0000256" key="7">
    <source>
        <dbReference type="PIRNR" id="PIRNR000296"/>
    </source>
</evidence>
<comment type="function">
    <text evidence="7">Has an organic peroxide-dependent peroxidase activity.</text>
</comment>
<reference evidence="11 12" key="1">
    <citation type="submission" date="2018-04" db="EMBL/GenBank/DDBJ databases">
        <title>Novel Campyloabacter and Helicobacter Species and Strains.</title>
        <authorList>
            <person name="Mannion A.J."/>
            <person name="Shen Z."/>
            <person name="Fox J.G."/>
        </authorList>
    </citation>
    <scope>NUCLEOTIDE SEQUENCE [LARGE SCALE GENOMIC DNA]</scope>
    <source>
        <strain evidence="11 12">MIT 17-337</strain>
    </source>
</reference>
<gene>
    <name evidence="11" type="ORF">CQA53_00830</name>
</gene>
<dbReference type="PANTHER" id="PTHR11465">
    <property type="entry name" value="CATALASE"/>
    <property type="match status" value="1"/>
</dbReference>
<evidence type="ECO:0000256" key="1">
    <source>
        <dbReference type="ARBA" id="ARBA00005329"/>
    </source>
</evidence>
<dbReference type="PIRSF" id="PIRSF000296">
    <property type="entry name" value="SrpA"/>
    <property type="match status" value="1"/>
</dbReference>
<evidence type="ECO:0000256" key="9">
    <source>
        <dbReference type="PIRSR" id="PIRSR000296-2"/>
    </source>
</evidence>
<evidence type="ECO:0000259" key="10">
    <source>
        <dbReference type="Pfam" id="PF00199"/>
    </source>
</evidence>
<keyword evidence="6 7" id="KW-0408">Iron</keyword>
<evidence type="ECO:0000313" key="11">
    <source>
        <dbReference type="EMBL" id="RDU67715.1"/>
    </source>
</evidence>
<sequence>MVLVSSFLASIQIAYAESHDKVFEDSNTITNQFYEIGGDKNNPYKKVNHTKGFCALGEFIPNKNFTKTYVIPLMKEAKIPTQVRFSLGGANPNESDKSKTRAMALKMNGKNDSWEIVMTNSEINFAKNPEEFMQFLQFKIDIKNSKITQEQANKAMNKVDSFNNFNTHITSLPNTSSFSQASYHSVHTFYFNDIKSNKQIPARWKFVPINRQPITQKEFEKLGNNFLESHFQDEVKKSPIEFKFLLVLANPNDPTDNINAIWNGKHKEVEVGILKITQYDGQECNGDVFMPNILPNGVNEPKDPMFAVRNAVYSATFNKRQ</sequence>
<dbReference type="EMBL" id="NXLQ01000001">
    <property type="protein sequence ID" value="RDU67715.1"/>
    <property type="molecule type" value="Genomic_DNA"/>
</dbReference>
<dbReference type="EC" id="1.11.1.-" evidence="7"/>
<dbReference type="InterPro" id="IPR020835">
    <property type="entry name" value="Catalase_sf"/>
</dbReference>
<keyword evidence="12" id="KW-1185">Reference proteome</keyword>
<dbReference type="Proteomes" id="UP000256379">
    <property type="component" value="Unassembled WGS sequence"/>
</dbReference>
<dbReference type="OrthoDB" id="255727at2"/>
<dbReference type="AlphaFoldDB" id="A0A3D8IS30"/>
<keyword evidence="5 7" id="KW-0560">Oxidoreductase</keyword>
<dbReference type="InterPro" id="IPR011614">
    <property type="entry name" value="Catalase_core"/>
</dbReference>
<dbReference type="Gene3D" id="2.40.180.10">
    <property type="entry name" value="Catalase core domain"/>
    <property type="match status" value="1"/>
</dbReference>
<dbReference type="Pfam" id="PF00199">
    <property type="entry name" value="Catalase"/>
    <property type="match status" value="1"/>
</dbReference>
<feature type="domain" description="Catalase core" evidence="10">
    <location>
        <begin position="46"/>
        <end position="320"/>
    </location>
</feature>
<evidence type="ECO:0000256" key="4">
    <source>
        <dbReference type="ARBA" id="ARBA00022723"/>
    </source>
</evidence>
<name>A0A3D8IS30_9HELI</name>
<dbReference type="GO" id="GO:0004096">
    <property type="term" value="F:catalase activity"/>
    <property type="evidence" value="ECO:0007669"/>
    <property type="project" value="InterPro"/>
</dbReference>
<evidence type="ECO:0000313" key="12">
    <source>
        <dbReference type="Proteomes" id="UP000256379"/>
    </source>
</evidence>
<evidence type="ECO:0000256" key="8">
    <source>
        <dbReference type="PIRSR" id="PIRSR000296-1"/>
    </source>
</evidence>
<evidence type="ECO:0000256" key="2">
    <source>
        <dbReference type="ARBA" id="ARBA00022559"/>
    </source>
</evidence>
<dbReference type="SUPFAM" id="SSF56634">
    <property type="entry name" value="Heme-dependent catalase-like"/>
    <property type="match status" value="1"/>
</dbReference>
<feature type="active site" evidence="8">
    <location>
        <position position="49"/>
    </location>
</feature>
<keyword evidence="2 7" id="KW-0575">Peroxidase</keyword>
<keyword evidence="3 7" id="KW-0349">Heme</keyword>
<dbReference type="Gene3D" id="1.20.1280.120">
    <property type="match status" value="1"/>
</dbReference>
<dbReference type="PANTHER" id="PTHR11465:SF9">
    <property type="entry name" value="CATALASE"/>
    <property type="match status" value="1"/>
</dbReference>
<evidence type="ECO:0000256" key="6">
    <source>
        <dbReference type="ARBA" id="ARBA00023004"/>
    </source>
</evidence>
<evidence type="ECO:0000256" key="3">
    <source>
        <dbReference type="ARBA" id="ARBA00022617"/>
    </source>
</evidence>
<organism evidence="11 12">
    <name type="scientific">Helicobacter didelphidarum</name>
    <dbReference type="NCBI Taxonomy" id="2040648"/>
    <lineage>
        <taxon>Bacteria</taxon>
        <taxon>Pseudomonadati</taxon>
        <taxon>Campylobacterota</taxon>
        <taxon>Epsilonproteobacteria</taxon>
        <taxon>Campylobacterales</taxon>
        <taxon>Helicobacteraceae</taxon>
        <taxon>Helicobacter</taxon>
    </lineage>
</organism>
<comment type="caution">
    <text evidence="11">The sequence shown here is derived from an EMBL/GenBank/DDBJ whole genome shotgun (WGS) entry which is preliminary data.</text>
</comment>